<dbReference type="Gene3D" id="1.50.10.100">
    <property type="entry name" value="Chondroitin AC/alginate lyase"/>
    <property type="match status" value="1"/>
</dbReference>
<name>A0ABQ4R7Q4_9HYPH</name>
<dbReference type="Gene3D" id="2.70.98.70">
    <property type="match status" value="1"/>
</dbReference>
<gene>
    <name evidence="3" type="ORF">OPKNFCMD_5601</name>
</gene>
<comment type="caution">
    <text evidence="3">The sequence shown here is derived from an EMBL/GenBank/DDBJ whole genome shotgun (WGS) entry which is preliminary data.</text>
</comment>
<evidence type="ECO:0000313" key="3">
    <source>
        <dbReference type="EMBL" id="GJD52834.1"/>
    </source>
</evidence>
<dbReference type="InterPro" id="IPR012480">
    <property type="entry name" value="Hepar_II_III_C"/>
</dbReference>
<evidence type="ECO:0000259" key="2">
    <source>
        <dbReference type="Pfam" id="PF07940"/>
    </source>
</evidence>
<reference evidence="3" key="1">
    <citation type="journal article" date="2021" name="Front. Microbiol.">
        <title>Comprehensive Comparative Genomics and Phenotyping of Methylobacterium Species.</title>
        <authorList>
            <person name="Alessa O."/>
            <person name="Ogura Y."/>
            <person name="Fujitani Y."/>
            <person name="Takami H."/>
            <person name="Hayashi T."/>
            <person name="Sahin N."/>
            <person name="Tani A."/>
        </authorList>
    </citation>
    <scope>NUCLEOTIDE SEQUENCE</scope>
    <source>
        <strain evidence="3">KCTC 52305</strain>
    </source>
</reference>
<dbReference type="RefSeq" id="WP_128564709.1">
    <property type="nucleotide sequence ID" value="NZ_BPQH01000022.1"/>
</dbReference>
<feature type="domain" description="Heparinase II/III-like C-terminal" evidence="2">
    <location>
        <begin position="658"/>
        <end position="801"/>
    </location>
</feature>
<sequence length="890" mass="92752">MLPAPPTGAPDLLPVAVRYAGDAGAGAQAGEHRVAARNRWSRVVLAFRGLRGEAWCSLHARIAFDPDEAASRVLDAALAGFDFRAADGSSLDVDHVPGLARTLLDPHGAWIAGPDFQSSGGAFTGTALVRIAFRVPAPARDLAVTVRSWRNTRAFSLAGAVLRPGADDAPSSLRRRRPLGPVPDTLRYGLVPGADLVLRGQLYAERPDEHAARVDIAYRDAAGAVLAPPYPGTVSVPPLGALVNLPARPQARRFTLTLRPPPGAVSVDLGFRTWEEAGAPAVELLAAPEVALDEPLRLESLCGDDLLDGPSFLARLAGRLGLPEDAPAGWIPAPAEAAAAPLALARARALRTGPERPAAGRPDGAVSLRLAGAPDWTLPEAPGWAEDPFRSAAWRLDYQSLSWLLPLAAEAPARAVALALAWSRANPWGRPADPLSLHPSALPARAEVWVGLLARPEARGAAPVLVGEAARHGFALAEIVGQNTLARTLHQVQAAAALLALARALPRLPPCALWASLARRSLRESIEALLGPDGAFAEPAPHRRLELLGLGRALGEALAGEEPGPLIAARAAAALPGVAGLLDPGGRLPAFGDSPHGVDHAGWIARLLRREARPPAEQALAAGRAPAPAPPAPACADVLVARHEALRRGWSHFACTYAEQSPQGHADCTSFAFATGSLRWIVEAGGSEQVETGAIRHYLLSARAHNVAVPDGREPAAGRGRLRGSLALGGATAHAIETGVHGPDYRHVRIFVLPDDLAGLAVIDRFTGPGGAISFEGLLHLAPDCLVALSGPRRAQAQQAGRRLSLVPFALAGQPAGLEVVFGRDDRPGALQGFVSRRPGELQPAGVLRYAVGGHGTACGGVLIAADGTAEDFLVRLLAREELARFVGEG</sequence>
<dbReference type="InterPro" id="IPR008929">
    <property type="entry name" value="Chondroitin_lyas"/>
</dbReference>
<dbReference type="Proteomes" id="UP001055167">
    <property type="component" value="Unassembled WGS sequence"/>
</dbReference>
<dbReference type="Pfam" id="PF07940">
    <property type="entry name" value="Hepar_II_III_C"/>
    <property type="match status" value="1"/>
</dbReference>
<evidence type="ECO:0000313" key="4">
    <source>
        <dbReference type="Proteomes" id="UP001055167"/>
    </source>
</evidence>
<protein>
    <recommendedName>
        <fullName evidence="2">Heparinase II/III-like C-terminal domain-containing protein</fullName>
    </recommendedName>
</protein>
<dbReference type="EMBL" id="BPQH01000022">
    <property type="protein sequence ID" value="GJD52834.1"/>
    <property type="molecule type" value="Genomic_DNA"/>
</dbReference>
<keyword evidence="4" id="KW-1185">Reference proteome</keyword>
<comment type="subcellular location">
    <subcellularLocation>
        <location evidence="1">Cell envelope</location>
    </subcellularLocation>
</comment>
<accession>A0ABQ4R7Q4</accession>
<proteinExistence type="predicted"/>
<reference evidence="3" key="2">
    <citation type="submission" date="2021-08" db="EMBL/GenBank/DDBJ databases">
        <authorList>
            <person name="Tani A."/>
            <person name="Ola A."/>
            <person name="Ogura Y."/>
            <person name="Katsura K."/>
            <person name="Hayashi T."/>
        </authorList>
    </citation>
    <scope>NUCLEOTIDE SEQUENCE</scope>
    <source>
        <strain evidence="3">KCTC 52305</strain>
    </source>
</reference>
<organism evidence="3 4">
    <name type="scientific">Methylobacterium crusticola</name>
    <dbReference type="NCBI Taxonomy" id="1697972"/>
    <lineage>
        <taxon>Bacteria</taxon>
        <taxon>Pseudomonadati</taxon>
        <taxon>Pseudomonadota</taxon>
        <taxon>Alphaproteobacteria</taxon>
        <taxon>Hyphomicrobiales</taxon>
        <taxon>Methylobacteriaceae</taxon>
        <taxon>Methylobacterium</taxon>
    </lineage>
</organism>
<evidence type="ECO:0000256" key="1">
    <source>
        <dbReference type="ARBA" id="ARBA00004196"/>
    </source>
</evidence>